<feature type="region of interest" description="Disordered" evidence="1">
    <location>
        <begin position="242"/>
        <end position="270"/>
    </location>
</feature>
<dbReference type="eggNOG" id="ENOG502QPHY">
    <property type="taxonomic scope" value="Eukaryota"/>
</dbReference>
<dbReference type="Pfam" id="PF08316">
    <property type="entry name" value="Pal1"/>
    <property type="match status" value="1"/>
</dbReference>
<dbReference type="KEGG" id="kng:KNAG_0B04360"/>
<dbReference type="PANTHER" id="PTHR28307">
    <property type="entry name" value="PROTEIN PAL1"/>
    <property type="match status" value="1"/>
</dbReference>
<reference evidence="2 3" key="1">
    <citation type="journal article" date="2011" name="Proc. Natl. Acad. Sci. U.S.A.">
        <title>Evolutionary erosion of yeast sex chromosomes by mating-type switching accidents.</title>
        <authorList>
            <person name="Gordon J.L."/>
            <person name="Armisen D."/>
            <person name="Proux-Wera E."/>
            <person name="Oheigeartaigh S.S."/>
            <person name="Byrne K.P."/>
            <person name="Wolfe K.H."/>
        </authorList>
    </citation>
    <scope>NUCLEOTIDE SEQUENCE [LARGE SCALE GENOMIC DNA]</scope>
    <source>
        <strain evidence="3">ATCC MYA-139 / BCRC 22969 / CBS 8797 / CCRC 22969 / KCTC 17520 / NBRC 10181 / NCYC 3082</strain>
    </source>
</reference>
<feature type="compositionally biased region" description="Low complexity" evidence="1">
    <location>
        <begin position="22"/>
        <end position="34"/>
    </location>
</feature>
<dbReference type="Proteomes" id="UP000006310">
    <property type="component" value="Chromosome 2"/>
</dbReference>
<reference evidence="3" key="2">
    <citation type="submission" date="2012-08" db="EMBL/GenBank/DDBJ databases">
        <title>Genome sequence of Kazachstania naganishii.</title>
        <authorList>
            <person name="Gordon J.L."/>
            <person name="Armisen D."/>
            <person name="Proux-Wera E."/>
            <person name="OhEigeartaigh S.S."/>
            <person name="Byrne K.P."/>
            <person name="Wolfe K.H."/>
        </authorList>
    </citation>
    <scope>NUCLEOTIDE SEQUENCE [LARGE SCALE GENOMIC DNA]</scope>
    <source>
        <strain evidence="3">ATCC MYA-139 / BCRC 22969 / CBS 8797 / CCRC 22969 / KCTC 17520 / NBRC 10181 / NCYC 3082</strain>
    </source>
</reference>
<evidence type="ECO:0000313" key="2">
    <source>
        <dbReference type="EMBL" id="CCK68870.1"/>
    </source>
</evidence>
<sequence>MSERGMKSTNPFRTEKENDARFVSSSTNPFVSSSERSKNTHSGNKGLAHSRSSRNFNDEANVSEKYPEQRRHKTHHHHHRSSKDNTRLDTIDKLDVTGIFSQAGFHHDGPFDAARPQRNRRNDKNAPVLAFPMNGENSSLTRPRLQNSTKSFSSTSDDSSSSVGITRRGTVSGQFDSATRSRMVHSQSTAGLGSSTFLDGAPASQEAVREDIRTRIRRNQTVKANRRKSIGDMLRAEFIGTQEEKVGDAPKRNGSKLLRRVKSLKTRNKS</sequence>
<feature type="compositionally biased region" description="Polar residues" evidence="1">
    <location>
        <begin position="135"/>
        <end position="147"/>
    </location>
</feature>
<dbReference type="EMBL" id="HE978315">
    <property type="protein sequence ID" value="CCK68870.1"/>
    <property type="molecule type" value="Genomic_DNA"/>
</dbReference>
<accession>J7R227</accession>
<feature type="compositionally biased region" description="Basic residues" evidence="1">
    <location>
        <begin position="253"/>
        <end position="270"/>
    </location>
</feature>
<evidence type="ECO:0000313" key="3">
    <source>
        <dbReference type="Proteomes" id="UP000006310"/>
    </source>
</evidence>
<dbReference type="InterPro" id="IPR013226">
    <property type="entry name" value="Pal1"/>
</dbReference>
<dbReference type="HOGENOM" id="CLU_1030820_0_0_1"/>
<dbReference type="OrthoDB" id="4066698at2759"/>
<protein>
    <submittedName>
        <fullName evidence="2">Uncharacterized protein</fullName>
    </submittedName>
</protein>
<feature type="region of interest" description="Disordered" evidence="1">
    <location>
        <begin position="103"/>
        <end position="180"/>
    </location>
</feature>
<dbReference type="GO" id="GO:0005737">
    <property type="term" value="C:cytoplasm"/>
    <property type="evidence" value="ECO:0007669"/>
    <property type="project" value="TreeGrafter"/>
</dbReference>
<dbReference type="PANTHER" id="PTHR28307:SF2">
    <property type="entry name" value="PROTEIN PAL1"/>
    <property type="match status" value="1"/>
</dbReference>
<feature type="compositionally biased region" description="Basic residues" evidence="1">
    <location>
        <begin position="70"/>
        <end position="81"/>
    </location>
</feature>
<dbReference type="RefSeq" id="XP_022463116.1">
    <property type="nucleotide sequence ID" value="XM_022606418.1"/>
</dbReference>
<feature type="compositionally biased region" description="Low complexity" evidence="1">
    <location>
        <begin position="148"/>
        <end position="162"/>
    </location>
</feature>
<feature type="compositionally biased region" description="Polar residues" evidence="1">
    <location>
        <begin position="169"/>
        <end position="180"/>
    </location>
</feature>
<organism evidence="2 3">
    <name type="scientific">Huiozyma naganishii (strain ATCC MYA-139 / BCRC 22969 / CBS 8797 / KCTC 17520 / NBRC 10181 / NCYC 3082 / Yp74L-3)</name>
    <name type="common">Yeast</name>
    <name type="synonym">Kazachstania naganishii</name>
    <dbReference type="NCBI Taxonomy" id="1071383"/>
    <lineage>
        <taxon>Eukaryota</taxon>
        <taxon>Fungi</taxon>
        <taxon>Dikarya</taxon>
        <taxon>Ascomycota</taxon>
        <taxon>Saccharomycotina</taxon>
        <taxon>Saccharomycetes</taxon>
        <taxon>Saccharomycetales</taxon>
        <taxon>Saccharomycetaceae</taxon>
        <taxon>Huiozyma</taxon>
    </lineage>
</organism>
<feature type="compositionally biased region" description="Basic and acidic residues" evidence="1">
    <location>
        <begin position="242"/>
        <end position="251"/>
    </location>
</feature>
<dbReference type="OMA" id="INHAQES"/>
<dbReference type="GeneID" id="34524520"/>
<dbReference type="AlphaFoldDB" id="J7R227"/>
<name>J7R227_HUIN7</name>
<keyword evidence="3" id="KW-1185">Reference proteome</keyword>
<evidence type="ECO:0000256" key="1">
    <source>
        <dbReference type="SAM" id="MobiDB-lite"/>
    </source>
</evidence>
<feature type="region of interest" description="Disordered" evidence="1">
    <location>
        <begin position="1"/>
        <end position="89"/>
    </location>
</feature>
<proteinExistence type="predicted"/>
<gene>
    <name evidence="2" type="primary">KNAG0B04360</name>
    <name evidence="2" type="ordered locus">KNAG_0B04360</name>
</gene>